<dbReference type="Pfam" id="PF00654">
    <property type="entry name" value="Voltage_CLC"/>
    <property type="match status" value="1"/>
</dbReference>
<feature type="transmembrane region" description="Helical" evidence="10">
    <location>
        <begin position="354"/>
        <end position="373"/>
    </location>
</feature>
<evidence type="ECO:0000256" key="5">
    <source>
        <dbReference type="ARBA" id="ARBA00023065"/>
    </source>
</evidence>
<keyword evidence="6 10" id="KW-0472">Membrane</keyword>
<dbReference type="Gene3D" id="1.10.3080.10">
    <property type="entry name" value="Clc chloride channel"/>
    <property type="match status" value="1"/>
</dbReference>
<feature type="transmembrane region" description="Helical" evidence="10">
    <location>
        <begin position="66"/>
        <end position="85"/>
    </location>
</feature>
<feature type="transmembrane region" description="Helical" evidence="10">
    <location>
        <begin position="7"/>
        <end position="32"/>
    </location>
</feature>
<dbReference type="CDD" id="cd00400">
    <property type="entry name" value="Voltage_gated_ClC"/>
    <property type="match status" value="1"/>
</dbReference>
<evidence type="ECO:0000256" key="10">
    <source>
        <dbReference type="SAM" id="Phobius"/>
    </source>
</evidence>
<feature type="transmembrane region" description="Helical" evidence="10">
    <location>
        <begin position="228"/>
        <end position="248"/>
    </location>
</feature>
<dbReference type="InterPro" id="IPR001807">
    <property type="entry name" value="ClC"/>
</dbReference>
<keyword evidence="4 10" id="KW-1133">Transmembrane helix</keyword>
<dbReference type="InterPro" id="IPR014743">
    <property type="entry name" value="Cl-channel_core"/>
</dbReference>
<keyword evidence="2" id="KW-0813">Transport</keyword>
<dbReference type="Proteomes" id="UP000885759">
    <property type="component" value="Unassembled WGS sequence"/>
</dbReference>
<accession>A0A7C4V6Q5</accession>
<evidence type="ECO:0000256" key="9">
    <source>
        <dbReference type="ARBA" id="ARBA00023303"/>
    </source>
</evidence>
<keyword evidence="9" id="KW-0407">Ion channel</keyword>
<evidence type="ECO:0000256" key="2">
    <source>
        <dbReference type="ARBA" id="ARBA00022448"/>
    </source>
</evidence>
<evidence type="ECO:0000256" key="3">
    <source>
        <dbReference type="ARBA" id="ARBA00022692"/>
    </source>
</evidence>
<evidence type="ECO:0000256" key="4">
    <source>
        <dbReference type="ARBA" id="ARBA00022989"/>
    </source>
</evidence>
<dbReference type="AlphaFoldDB" id="A0A7C4V6Q5"/>
<keyword evidence="5" id="KW-0406">Ion transport</keyword>
<dbReference type="InterPro" id="IPR050368">
    <property type="entry name" value="ClC-type_chloride_channel"/>
</dbReference>
<evidence type="ECO:0000256" key="6">
    <source>
        <dbReference type="ARBA" id="ARBA00023136"/>
    </source>
</evidence>
<proteinExistence type="predicted"/>
<keyword evidence="8" id="KW-0868">Chloride</keyword>
<protein>
    <submittedName>
        <fullName evidence="11">Chloride channel protein</fullName>
    </submittedName>
</protein>
<dbReference type="PANTHER" id="PTHR43427:SF6">
    <property type="entry name" value="CHLORIDE CHANNEL PROTEIN CLC-E"/>
    <property type="match status" value="1"/>
</dbReference>
<dbReference type="PANTHER" id="PTHR43427">
    <property type="entry name" value="CHLORIDE CHANNEL PROTEIN CLC-E"/>
    <property type="match status" value="1"/>
</dbReference>
<gene>
    <name evidence="11" type="ORF">ENK37_05060</name>
</gene>
<feature type="transmembrane region" description="Helical" evidence="10">
    <location>
        <begin position="380"/>
        <end position="399"/>
    </location>
</feature>
<comment type="subcellular location">
    <subcellularLocation>
        <location evidence="1">Membrane</location>
        <topology evidence="1">Multi-pass membrane protein</topology>
    </subcellularLocation>
</comment>
<dbReference type="GO" id="GO:0034707">
    <property type="term" value="C:chloride channel complex"/>
    <property type="evidence" value="ECO:0007669"/>
    <property type="project" value="UniProtKB-KW"/>
</dbReference>
<evidence type="ECO:0000256" key="7">
    <source>
        <dbReference type="ARBA" id="ARBA00023173"/>
    </source>
</evidence>
<dbReference type="SUPFAM" id="SSF81340">
    <property type="entry name" value="Clc chloride channel"/>
    <property type="match status" value="1"/>
</dbReference>
<name>A0A7C4V6Q5_9DEIN</name>
<feature type="transmembrane region" description="Helical" evidence="10">
    <location>
        <begin position="106"/>
        <end position="124"/>
    </location>
</feature>
<reference evidence="11" key="1">
    <citation type="journal article" date="2020" name="mSystems">
        <title>Genome- and Community-Level Interaction Insights into Carbon Utilization and Element Cycling Functions of Hydrothermarchaeota in Hydrothermal Sediment.</title>
        <authorList>
            <person name="Zhou Z."/>
            <person name="Liu Y."/>
            <person name="Xu W."/>
            <person name="Pan J."/>
            <person name="Luo Z.H."/>
            <person name="Li M."/>
        </authorList>
    </citation>
    <scope>NUCLEOTIDE SEQUENCE [LARGE SCALE GENOMIC DNA]</scope>
    <source>
        <strain evidence="11">HyVt-570</strain>
    </source>
</reference>
<comment type="caution">
    <text evidence="11">The sequence shown here is derived from an EMBL/GenBank/DDBJ whole genome shotgun (WGS) entry which is preliminary data.</text>
</comment>
<evidence type="ECO:0000256" key="8">
    <source>
        <dbReference type="ARBA" id="ARBA00023214"/>
    </source>
</evidence>
<evidence type="ECO:0000313" key="11">
    <source>
        <dbReference type="EMBL" id="HGY09409.1"/>
    </source>
</evidence>
<organism evidence="11">
    <name type="scientific">Oceanithermus profundus</name>
    <dbReference type="NCBI Taxonomy" id="187137"/>
    <lineage>
        <taxon>Bacteria</taxon>
        <taxon>Thermotogati</taxon>
        <taxon>Deinococcota</taxon>
        <taxon>Deinococci</taxon>
        <taxon>Thermales</taxon>
        <taxon>Thermaceae</taxon>
        <taxon>Oceanithermus</taxon>
    </lineage>
</organism>
<keyword evidence="7" id="KW-0869">Chloride channel</keyword>
<sequence length="465" mass="48358">MQRRQVLTLIGYSAGLGLLVGLVAASFTWALYRSQELALGSFAGYLPPSYSGENGLLHTFRNPHPWTLLLLLPFVYAAASLLGHNRGLAKIIAAYHQGTKGTLREKLRYALGSLIELGAGSPMGREGPMAVLGDWMGDALGRRFLPRELAQHLPFAGLAAGFAAAFHAPVGGALLAVEIFFPGLVLAIASLGPALIGALAGFTAYGAFWGYEPLLSLEPPPPEWLDLGFALLIGALMAAVGTLLVYAVRAVRRASAGVPFVRRHALLGLEVALTAALLPQALGDGLVWVEMATSPILPLAFLVALAAVRTLFVGVVYGLGGYGAMIGPALALGGLYGIALARALPAIAPEPQTAALVGMGALLAGVVRTPFAATLLVSELGGYVILPLALPAIFVTYVLTPVQAFPEQNLTAESVPAEPFVGLRVGELTFAVEGLLADGRLVEVDPEYVLQEGDVLLLPSGGPVE</sequence>
<evidence type="ECO:0000256" key="1">
    <source>
        <dbReference type="ARBA" id="ARBA00004141"/>
    </source>
</evidence>
<dbReference type="EMBL" id="DRPZ01000139">
    <property type="protein sequence ID" value="HGY09409.1"/>
    <property type="molecule type" value="Genomic_DNA"/>
</dbReference>
<keyword evidence="3 10" id="KW-0812">Transmembrane</keyword>
<feature type="transmembrane region" description="Helical" evidence="10">
    <location>
        <begin position="155"/>
        <end position="177"/>
    </location>
</feature>
<feature type="transmembrane region" description="Helical" evidence="10">
    <location>
        <begin position="184"/>
        <end position="208"/>
    </location>
</feature>
<dbReference type="PRINTS" id="PR00762">
    <property type="entry name" value="CLCHANNEL"/>
</dbReference>
<feature type="transmembrane region" description="Helical" evidence="10">
    <location>
        <begin position="260"/>
        <end position="279"/>
    </location>
</feature>
<dbReference type="GO" id="GO:0005254">
    <property type="term" value="F:chloride channel activity"/>
    <property type="evidence" value="ECO:0007669"/>
    <property type="project" value="UniProtKB-KW"/>
</dbReference>